<evidence type="ECO:0000313" key="3">
    <source>
        <dbReference type="EMBL" id="KAF4634477.1"/>
    </source>
</evidence>
<keyword evidence="4" id="KW-1185">Reference proteome</keyword>
<dbReference type="EMBL" id="JAAMPI010000182">
    <property type="protein sequence ID" value="KAF4634477.1"/>
    <property type="molecule type" value="Genomic_DNA"/>
</dbReference>
<proteinExistence type="predicted"/>
<evidence type="ECO:0000256" key="2">
    <source>
        <dbReference type="SAM" id="SignalP"/>
    </source>
</evidence>
<gene>
    <name evidence="3" type="ORF">G7Y89_g3633</name>
</gene>
<keyword evidence="1" id="KW-0812">Transmembrane</keyword>
<feature type="transmembrane region" description="Helical" evidence="1">
    <location>
        <begin position="76"/>
        <end position="98"/>
    </location>
</feature>
<sequence>MSSIIMPFLMPSLLLATGVQSEMATQQLAATIITQAAIPTFTTIVSAATTALQAPVSKVNNTDAENAAELRAIQPMITILVIPVVCIALLVFCLAFTFGRKSIGPVRSLRRRYW</sequence>
<protein>
    <submittedName>
        <fullName evidence="3">Uncharacterized protein</fullName>
    </submittedName>
</protein>
<dbReference type="Proteomes" id="UP000566819">
    <property type="component" value="Unassembled WGS sequence"/>
</dbReference>
<keyword evidence="1" id="KW-0472">Membrane</keyword>
<feature type="signal peptide" evidence="2">
    <location>
        <begin position="1"/>
        <end position="21"/>
    </location>
</feature>
<name>A0A8H4RTZ8_9HELO</name>
<accession>A0A8H4RTZ8</accession>
<dbReference type="AlphaFoldDB" id="A0A8H4RTZ8"/>
<feature type="chain" id="PRO_5034962045" evidence="2">
    <location>
        <begin position="22"/>
        <end position="114"/>
    </location>
</feature>
<keyword evidence="2" id="KW-0732">Signal</keyword>
<evidence type="ECO:0000313" key="4">
    <source>
        <dbReference type="Proteomes" id="UP000566819"/>
    </source>
</evidence>
<reference evidence="3 4" key="1">
    <citation type="submission" date="2020-03" db="EMBL/GenBank/DDBJ databases">
        <title>Draft Genome Sequence of Cudoniella acicularis.</title>
        <authorList>
            <person name="Buettner E."/>
            <person name="Kellner H."/>
        </authorList>
    </citation>
    <scope>NUCLEOTIDE SEQUENCE [LARGE SCALE GENOMIC DNA]</scope>
    <source>
        <strain evidence="3 4">DSM 108380</strain>
    </source>
</reference>
<keyword evidence="1" id="KW-1133">Transmembrane helix</keyword>
<organism evidence="3 4">
    <name type="scientific">Cudoniella acicularis</name>
    <dbReference type="NCBI Taxonomy" id="354080"/>
    <lineage>
        <taxon>Eukaryota</taxon>
        <taxon>Fungi</taxon>
        <taxon>Dikarya</taxon>
        <taxon>Ascomycota</taxon>
        <taxon>Pezizomycotina</taxon>
        <taxon>Leotiomycetes</taxon>
        <taxon>Helotiales</taxon>
        <taxon>Tricladiaceae</taxon>
        <taxon>Cudoniella</taxon>
    </lineage>
</organism>
<comment type="caution">
    <text evidence="3">The sequence shown here is derived from an EMBL/GenBank/DDBJ whole genome shotgun (WGS) entry which is preliminary data.</text>
</comment>
<evidence type="ECO:0000256" key="1">
    <source>
        <dbReference type="SAM" id="Phobius"/>
    </source>
</evidence>